<evidence type="ECO:0000313" key="3">
    <source>
        <dbReference type="WBParaSite" id="PgR019_g017_t01"/>
    </source>
</evidence>
<dbReference type="AlphaFoldDB" id="A0A915AWR8"/>
<dbReference type="Proteomes" id="UP000887569">
    <property type="component" value="Unplaced"/>
</dbReference>
<feature type="transmembrane region" description="Helical" evidence="1">
    <location>
        <begin position="24"/>
        <end position="43"/>
    </location>
</feature>
<sequence>MGAEASVADAEDLKLRYRCCCKSLHVKTASLIIAVFEFSYLIYEIFSSFYLLSRTGDQYILSFSLSLFATFLATVAVTLLLITIKTTTPYLLIPHLLMQVTVIFVLFAMCLFCIFAAFAGTCIDLTIINIERTPLGEEALGQIIVEPYEYRTISSALFILLIFASAVTFFLVLFEVLMFKVVLTYYHYLQEKAYQKMQTSSRQTPIDCEHSLNDKNGDPLAAIATTRSTDLNSVPVSNADIRDFTNPAETDC</sequence>
<keyword evidence="2" id="KW-1185">Reference proteome</keyword>
<evidence type="ECO:0000313" key="2">
    <source>
        <dbReference type="Proteomes" id="UP000887569"/>
    </source>
</evidence>
<keyword evidence="1" id="KW-0472">Membrane</keyword>
<name>A0A915AWR8_PARUN</name>
<feature type="transmembrane region" description="Helical" evidence="1">
    <location>
        <begin position="156"/>
        <end position="188"/>
    </location>
</feature>
<protein>
    <submittedName>
        <fullName evidence="3">MARVEL domain-containing protein</fullName>
    </submittedName>
</protein>
<feature type="transmembrane region" description="Helical" evidence="1">
    <location>
        <begin position="96"/>
        <end position="119"/>
    </location>
</feature>
<evidence type="ECO:0000256" key="1">
    <source>
        <dbReference type="SAM" id="Phobius"/>
    </source>
</evidence>
<feature type="transmembrane region" description="Helical" evidence="1">
    <location>
        <begin position="63"/>
        <end position="84"/>
    </location>
</feature>
<accession>A0A915AWR8</accession>
<keyword evidence="1" id="KW-1133">Transmembrane helix</keyword>
<keyword evidence="1" id="KW-0812">Transmembrane</keyword>
<dbReference type="PANTHER" id="PTHR34851">
    <property type="entry name" value="PROTEIN CBG05235-RELATED"/>
    <property type="match status" value="1"/>
</dbReference>
<proteinExistence type="predicted"/>
<organism evidence="2 3">
    <name type="scientific">Parascaris univalens</name>
    <name type="common">Nematode worm</name>
    <dbReference type="NCBI Taxonomy" id="6257"/>
    <lineage>
        <taxon>Eukaryota</taxon>
        <taxon>Metazoa</taxon>
        <taxon>Ecdysozoa</taxon>
        <taxon>Nematoda</taxon>
        <taxon>Chromadorea</taxon>
        <taxon>Rhabditida</taxon>
        <taxon>Spirurina</taxon>
        <taxon>Ascaridomorpha</taxon>
        <taxon>Ascaridoidea</taxon>
        <taxon>Ascarididae</taxon>
        <taxon>Parascaris</taxon>
    </lineage>
</organism>
<dbReference type="WBParaSite" id="PgR019_g017_t01">
    <property type="protein sequence ID" value="PgR019_g017_t01"/>
    <property type="gene ID" value="PgR019_g017"/>
</dbReference>
<reference evidence="3" key="1">
    <citation type="submission" date="2022-11" db="UniProtKB">
        <authorList>
            <consortium name="WormBaseParasite"/>
        </authorList>
    </citation>
    <scope>IDENTIFICATION</scope>
</reference>